<accession>A0AAP7ZKZ7</accession>
<evidence type="ECO:0000313" key="1">
    <source>
        <dbReference type="EMBL" id="OYQ12540.1"/>
    </source>
</evidence>
<gene>
    <name evidence="1" type="ORF">B7R77_04225</name>
</gene>
<name>A0AAP7ZKZ7_RALSL</name>
<dbReference type="EMBL" id="NCTK01000001">
    <property type="protein sequence ID" value="OYQ12540.1"/>
    <property type="molecule type" value="Genomic_DNA"/>
</dbReference>
<evidence type="ECO:0008006" key="3">
    <source>
        <dbReference type="Google" id="ProtNLM"/>
    </source>
</evidence>
<comment type="caution">
    <text evidence="1">The sequence shown here is derived from an EMBL/GenBank/DDBJ whole genome shotgun (WGS) entry which is preliminary data.</text>
</comment>
<reference evidence="1 2" key="1">
    <citation type="submission" date="2017-04" db="EMBL/GenBank/DDBJ databases">
        <title>Genome Announcement: Closed genomes of Ralstonia solanacearum strains K60, UW551, and UW700.</title>
        <authorList>
            <person name="Hayes M."/>
            <person name="Macintyre A.M."/>
            <person name="Allen C."/>
        </authorList>
    </citation>
    <scope>NUCLEOTIDE SEQUENCE [LARGE SCALE GENOMIC DNA]</scope>
    <source>
        <strain evidence="1 2">UW25</strain>
    </source>
</reference>
<organism evidence="1 2">
    <name type="scientific">Ralstonia solanacearum K60</name>
    <dbReference type="NCBI Taxonomy" id="1091042"/>
    <lineage>
        <taxon>Bacteria</taxon>
        <taxon>Pseudomonadati</taxon>
        <taxon>Pseudomonadota</taxon>
        <taxon>Betaproteobacteria</taxon>
        <taxon>Burkholderiales</taxon>
        <taxon>Burkholderiaceae</taxon>
        <taxon>Ralstonia</taxon>
        <taxon>Ralstonia solanacearum species complex</taxon>
    </lineage>
</organism>
<dbReference type="Proteomes" id="UP000216164">
    <property type="component" value="Unassembled WGS sequence"/>
</dbReference>
<dbReference type="RefSeq" id="WP_094393774.1">
    <property type="nucleotide sequence ID" value="NZ_NCTK01000001.1"/>
</dbReference>
<sequence length="162" mass="18184">MEADLHNLVDEREGVFKVVVSLPEDAWHNFSSELLWAEALEDGTMRVLNTPFFAKGLSYQDVISIKVESDGIFFNSVVSSGGHSTYRLIRNESVDDEIFKGRWGGLAELGCTYESFLIGSAYMYAIDVPPSTDVRKVYSLLEAGEKDEIWDFDEGKYAGSNY</sequence>
<protein>
    <recommendedName>
        <fullName evidence="3">DUF4265 domain-containing protein</fullName>
    </recommendedName>
</protein>
<dbReference type="InterPro" id="IPR025361">
    <property type="entry name" value="DUF4265"/>
</dbReference>
<proteinExistence type="predicted"/>
<dbReference type="AlphaFoldDB" id="A0AAP7ZKZ7"/>
<dbReference type="Pfam" id="PF14085">
    <property type="entry name" value="DUF4265"/>
    <property type="match status" value="1"/>
</dbReference>
<evidence type="ECO:0000313" key="2">
    <source>
        <dbReference type="Proteomes" id="UP000216164"/>
    </source>
</evidence>